<keyword evidence="8" id="KW-0067">ATP-binding</keyword>
<sequence>MTLPVAQRTERNMRRKEPVEALLAEALLRAVRTTSAYGGVLYLRSADGRSLVLSTVAGVPPHLLSAFRNIPVAAPLPVSEAFRTGRTVQVADADDTMRRFPRLAVGLPYVHAFACTPVTTDTEPLGVLTVLWPGSAVPPPAAKRQLRTTANRLAAALGNRVPVAPRSPLVLPLPAIGGAAPRAGGLDWRLADGWITADPALLAVLGLTPEEFGGRAEQLTEHLDAADVEPLHAALSADAPFTLRVRLRDGRRELELYGRPGRPGTVSLVALDADAATAAVAAVERLRDGVVALDPDGRISYLNHAAELLLEFSREQLTGHHPWSVLPWLAEPAYEDRYRSAMLAQQPTAFLACRPPEHWLAFSLYPDAHGLTVRIVPAGPPGAHRTALPEAPPAAPATLGATYHLLQLASALTEAVTVKEVCDCVIDQILPGFDGQEMALYLARAGRMHLVAQTGYPDGFLAPFEGTPVRARVPGAEVFSTGAPAFFESPDELLAAYPGIAQDEMRAWAFLPLVASGLPVGSCILGFDRPRRFTSEERSVLTALGGLIAQALERARLYDAEFTLARGLQQALLPHRLPEVTGLEVTARYLPGTRGMEIGGDWYDAISTPTGVCLVIGDVEGHNVGAAATMGQLRSAVRAFVISGSQPDVVLTRTGQLLIDLDPGLLASCCLLRLDPATGRALAVRAGHVPPLLRQADGHTEPLDLEGGPLLGIDPDVRYPTTEVRMPVGAILALFTDGLIERPGIPLDEGLDQLRTDLAHSPGHELGALADHLLRDARRSSHRADDVALLLARRTTG</sequence>
<evidence type="ECO:0000256" key="7">
    <source>
        <dbReference type="ARBA" id="ARBA00022801"/>
    </source>
</evidence>
<dbReference type="FunFam" id="3.60.40.10:FF:000005">
    <property type="entry name" value="Serine/threonine protein phosphatase"/>
    <property type="match status" value="1"/>
</dbReference>
<dbReference type="GO" id="GO:0016301">
    <property type="term" value="F:kinase activity"/>
    <property type="evidence" value="ECO:0007669"/>
    <property type="project" value="UniProtKB-KW"/>
</dbReference>
<dbReference type="SUPFAM" id="SSF81606">
    <property type="entry name" value="PP2C-like"/>
    <property type="match status" value="1"/>
</dbReference>
<dbReference type="Pfam" id="PF07228">
    <property type="entry name" value="SpoIIE"/>
    <property type="match status" value="1"/>
</dbReference>
<comment type="catalytic activity">
    <reaction evidence="12">
        <text>O-phospho-L-seryl-[protein] + H2O = L-seryl-[protein] + phosphate</text>
        <dbReference type="Rhea" id="RHEA:20629"/>
        <dbReference type="Rhea" id="RHEA-COMP:9863"/>
        <dbReference type="Rhea" id="RHEA-COMP:11604"/>
        <dbReference type="ChEBI" id="CHEBI:15377"/>
        <dbReference type="ChEBI" id="CHEBI:29999"/>
        <dbReference type="ChEBI" id="CHEBI:43474"/>
        <dbReference type="ChEBI" id="CHEBI:83421"/>
        <dbReference type="EC" id="3.1.3.16"/>
    </reaction>
</comment>
<accession>A0AB33K4L5</accession>
<dbReference type="GO" id="GO:0046872">
    <property type="term" value="F:metal ion binding"/>
    <property type="evidence" value="ECO:0007669"/>
    <property type="project" value="UniProtKB-KW"/>
</dbReference>
<evidence type="ECO:0000256" key="1">
    <source>
        <dbReference type="ARBA" id="ARBA00013081"/>
    </source>
</evidence>
<dbReference type="AlphaFoldDB" id="A0AB33K4L5"/>
<evidence type="ECO:0000256" key="11">
    <source>
        <dbReference type="ARBA" id="ARBA00023211"/>
    </source>
</evidence>
<keyword evidence="9" id="KW-0460">Magnesium</keyword>
<evidence type="ECO:0000256" key="4">
    <source>
        <dbReference type="ARBA" id="ARBA00022723"/>
    </source>
</evidence>
<evidence type="ECO:0000256" key="13">
    <source>
        <dbReference type="ARBA" id="ARBA00056274"/>
    </source>
</evidence>
<dbReference type="InterPro" id="IPR035965">
    <property type="entry name" value="PAS-like_dom_sf"/>
</dbReference>
<evidence type="ECO:0000256" key="9">
    <source>
        <dbReference type="ARBA" id="ARBA00022842"/>
    </source>
</evidence>
<protein>
    <recommendedName>
        <fullName evidence="1">protein-serine/threonine phosphatase</fullName>
        <ecNumber evidence="1">3.1.3.16</ecNumber>
    </recommendedName>
    <alternativeName>
        <fullName evidence="15">Protein-serine/threonine phosphatase</fullName>
    </alternativeName>
    <alternativeName>
        <fullName evidence="14">Serine/threonine-protein kinase</fullName>
    </alternativeName>
</protein>
<evidence type="ECO:0000256" key="12">
    <source>
        <dbReference type="ARBA" id="ARBA00047761"/>
    </source>
</evidence>
<comment type="function">
    <text evidence="13">Primarily acts as an independent SigF regulator that is sensitive to the osmosensory signal, mediating the cross talk of PknD with the SigF regulon. Possesses both phosphatase and kinase activities. The kinase domain functions as a classic anti-sigma factor-like kinase to phosphorylate the anti-anti-sigma factor domain at the canonical regulatory site, and the phosphatase domain antagonizes this activity.</text>
</comment>
<dbReference type="EC" id="3.1.3.16" evidence="1"/>
<dbReference type="GO" id="GO:0004722">
    <property type="term" value="F:protein serine/threonine phosphatase activity"/>
    <property type="evidence" value="ECO:0007669"/>
    <property type="project" value="UniProtKB-EC"/>
</dbReference>
<evidence type="ECO:0000256" key="15">
    <source>
        <dbReference type="ARBA" id="ARBA00081350"/>
    </source>
</evidence>
<dbReference type="InterPro" id="IPR003018">
    <property type="entry name" value="GAF"/>
</dbReference>
<evidence type="ECO:0000256" key="5">
    <source>
        <dbReference type="ARBA" id="ARBA00022741"/>
    </source>
</evidence>
<gene>
    <name evidence="17" type="ORF">KCMC57_51290</name>
</gene>
<dbReference type="PROSITE" id="PS50112">
    <property type="entry name" value="PAS"/>
    <property type="match status" value="1"/>
</dbReference>
<keyword evidence="10" id="KW-0904">Protein phosphatase</keyword>
<dbReference type="Gene3D" id="3.60.40.10">
    <property type="entry name" value="PPM-type phosphatase domain"/>
    <property type="match status" value="1"/>
</dbReference>
<keyword evidence="2" id="KW-0597">Phosphoprotein</keyword>
<dbReference type="Pfam" id="PF08448">
    <property type="entry name" value="PAS_4"/>
    <property type="match status" value="1"/>
</dbReference>
<dbReference type="GO" id="GO:0005524">
    <property type="term" value="F:ATP binding"/>
    <property type="evidence" value="ECO:0007669"/>
    <property type="project" value="UniProtKB-KW"/>
</dbReference>
<dbReference type="InterPro" id="IPR000014">
    <property type="entry name" value="PAS"/>
</dbReference>
<dbReference type="InterPro" id="IPR001932">
    <property type="entry name" value="PPM-type_phosphatase-like_dom"/>
</dbReference>
<reference evidence="17" key="1">
    <citation type="submission" date="2024-07" db="EMBL/GenBank/DDBJ databases">
        <title>Complete genome sequences of cellulolytic bacteria, Kitasatospora sp. CMC57 and Streptomyces sp. CMC78, isolated from Japanese agricultural soil.</title>
        <authorList>
            <person name="Hashimoto T."/>
            <person name="Ito M."/>
            <person name="Iwamoto M."/>
            <person name="Fukahori D."/>
            <person name="Shoda T."/>
            <person name="Sakoda M."/>
            <person name="Morohoshi T."/>
            <person name="Mitsuboshi M."/>
            <person name="Nishizawa T."/>
        </authorList>
    </citation>
    <scope>NUCLEOTIDE SEQUENCE</scope>
    <source>
        <strain evidence="17">CMC57</strain>
    </source>
</reference>
<evidence type="ECO:0000256" key="3">
    <source>
        <dbReference type="ARBA" id="ARBA00022679"/>
    </source>
</evidence>
<dbReference type="InterPro" id="IPR052016">
    <property type="entry name" value="Bact_Sigma-Reg"/>
</dbReference>
<feature type="domain" description="PAS" evidence="16">
    <location>
        <begin position="275"/>
        <end position="319"/>
    </location>
</feature>
<dbReference type="EMBL" id="AP035881">
    <property type="protein sequence ID" value="BFP48761.1"/>
    <property type="molecule type" value="Genomic_DNA"/>
</dbReference>
<keyword evidence="11" id="KW-0464">Manganese</keyword>
<dbReference type="PANTHER" id="PTHR43156">
    <property type="entry name" value="STAGE II SPORULATION PROTEIN E-RELATED"/>
    <property type="match status" value="1"/>
</dbReference>
<keyword evidence="7" id="KW-0378">Hydrolase</keyword>
<dbReference type="InterPro" id="IPR029016">
    <property type="entry name" value="GAF-like_dom_sf"/>
</dbReference>
<dbReference type="InterPro" id="IPR013656">
    <property type="entry name" value="PAS_4"/>
</dbReference>
<dbReference type="PANTHER" id="PTHR43156:SF2">
    <property type="entry name" value="STAGE II SPORULATION PROTEIN E"/>
    <property type="match status" value="1"/>
</dbReference>
<evidence type="ECO:0000256" key="8">
    <source>
        <dbReference type="ARBA" id="ARBA00022840"/>
    </source>
</evidence>
<dbReference type="Gene3D" id="3.30.450.20">
    <property type="entry name" value="PAS domain"/>
    <property type="match status" value="1"/>
</dbReference>
<name>A0AB33K4L5_9ACTN</name>
<evidence type="ECO:0000259" key="16">
    <source>
        <dbReference type="PROSITE" id="PS50112"/>
    </source>
</evidence>
<keyword evidence="4" id="KW-0479">Metal-binding</keyword>
<organism evidence="17">
    <name type="scientific">Kitasatospora sp. CMC57</name>
    <dbReference type="NCBI Taxonomy" id="3231513"/>
    <lineage>
        <taxon>Bacteria</taxon>
        <taxon>Bacillati</taxon>
        <taxon>Actinomycetota</taxon>
        <taxon>Actinomycetes</taxon>
        <taxon>Kitasatosporales</taxon>
        <taxon>Streptomycetaceae</taxon>
        <taxon>Kitasatospora</taxon>
    </lineage>
</organism>
<dbReference type="SMART" id="SM00091">
    <property type="entry name" value="PAS"/>
    <property type="match status" value="1"/>
</dbReference>
<dbReference type="SUPFAM" id="SSF55781">
    <property type="entry name" value="GAF domain-like"/>
    <property type="match status" value="2"/>
</dbReference>
<dbReference type="SMART" id="SM00331">
    <property type="entry name" value="PP2C_SIG"/>
    <property type="match status" value="1"/>
</dbReference>
<dbReference type="CDD" id="cd00130">
    <property type="entry name" value="PAS"/>
    <property type="match status" value="1"/>
</dbReference>
<dbReference type="Pfam" id="PF13185">
    <property type="entry name" value="GAF_2"/>
    <property type="match status" value="2"/>
</dbReference>
<dbReference type="InterPro" id="IPR036457">
    <property type="entry name" value="PPM-type-like_dom_sf"/>
</dbReference>
<evidence type="ECO:0000256" key="10">
    <source>
        <dbReference type="ARBA" id="ARBA00022912"/>
    </source>
</evidence>
<evidence type="ECO:0000256" key="14">
    <source>
        <dbReference type="ARBA" id="ARBA00075117"/>
    </source>
</evidence>
<evidence type="ECO:0000256" key="6">
    <source>
        <dbReference type="ARBA" id="ARBA00022777"/>
    </source>
</evidence>
<keyword evidence="6" id="KW-0418">Kinase</keyword>
<dbReference type="SMART" id="SM00065">
    <property type="entry name" value="GAF"/>
    <property type="match status" value="2"/>
</dbReference>
<keyword evidence="3" id="KW-0808">Transferase</keyword>
<dbReference type="SUPFAM" id="SSF55785">
    <property type="entry name" value="PYP-like sensor domain (PAS domain)"/>
    <property type="match status" value="1"/>
</dbReference>
<evidence type="ECO:0000256" key="2">
    <source>
        <dbReference type="ARBA" id="ARBA00022553"/>
    </source>
</evidence>
<keyword evidence="5" id="KW-0547">Nucleotide-binding</keyword>
<evidence type="ECO:0000313" key="17">
    <source>
        <dbReference type="EMBL" id="BFP48761.1"/>
    </source>
</evidence>
<dbReference type="Gene3D" id="3.30.450.40">
    <property type="match status" value="2"/>
</dbReference>
<proteinExistence type="predicted"/>